<dbReference type="InterPro" id="IPR028945">
    <property type="entry name" value="Get1"/>
</dbReference>
<comment type="similarity">
    <text evidence="2 9">Belongs to the WRB/GET1 family.</text>
</comment>
<proteinExistence type="inferred from homology"/>
<dbReference type="Proteomes" id="UP000250140">
    <property type="component" value="Unassembled WGS sequence"/>
</dbReference>
<keyword evidence="6 9" id="KW-1133">Transmembrane helix</keyword>
<protein>
    <recommendedName>
        <fullName evidence="14">Guided entry of tail-anchored proteins 1</fullName>
    </recommendedName>
</protein>
<evidence type="ECO:0000256" key="10">
    <source>
        <dbReference type="SAM" id="MobiDB-lite"/>
    </source>
</evidence>
<feature type="chain" id="PRO_5034832619" description="Guided entry of tail-anchored proteins 1" evidence="11">
    <location>
        <begin position="23"/>
        <end position="216"/>
    </location>
</feature>
<sequence length="216" mass="24691">MPSLLLVVFALQLVLHLINTLGANTINQLLWVLYGTLPTQTAKSVHKQTEMKREVVRLKRELNKVSAQDDFAKWAKLRRQHDKAVADFEKIDTTLRSTKTSFDTVFTTIRWLSTNGLRFFLQFWYTKQPLFWLPQGWVPGYVEWVLSFPRAPRGSISINIWDIACASVIGLVSEAITAIYVLATKRDVDQQKEKPQKVAADGAKSSQQTQADRKEL</sequence>
<dbReference type="AlphaFoldDB" id="A0A8E2EME5"/>
<accession>A0A8E2EME5</accession>
<comment type="caution">
    <text evidence="9">Lacks conserved residue(s) required for the propagation of feature annotation.</text>
</comment>
<keyword evidence="3 9" id="KW-0813">Transport</keyword>
<feature type="signal peptide" evidence="11">
    <location>
        <begin position="1"/>
        <end position="22"/>
    </location>
</feature>
<dbReference type="GO" id="GO:0005789">
    <property type="term" value="C:endoplasmic reticulum membrane"/>
    <property type="evidence" value="ECO:0007669"/>
    <property type="project" value="UniProtKB-SubCell"/>
</dbReference>
<dbReference type="PANTHER" id="PTHR42650:SF1">
    <property type="entry name" value="GUIDED ENTRY OF TAIL-ANCHORED PROTEINS FACTOR 1"/>
    <property type="match status" value="1"/>
</dbReference>
<evidence type="ECO:0000256" key="1">
    <source>
        <dbReference type="ARBA" id="ARBA00004477"/>
    </source>
</evidence>
<keyword evidence="13" id="KW-1185">Reference proteome</keyword>
<dbReference type="OrthoDB" id="69461at2759"/>
<organism evidence="12 13">
    <name type="scientific">Glonium stellatum</name>
    <dbReference type="NCBI Taxonomy" id="574774"/>
    <lineage>
        <taxon>Eukaryota</taxon>
        <taxon>Fungi</taxon>
        <taxon>Dikarya</taxon>
        <taxon>Ascomycota</taxon>
        <taxon>Pezizomycotina</taxon>
        <taxon>Dothideomycetes</taxon>
        <taxon>Pleosporomycetidae</taxon>
        <taxon>Gloniales</taxon>
        <taxon>Gloniaceae</taxon>
        <taxon>Glonium</taxon>
    </lineage>
</organism>
<evidence type="ECO:0008006" key="14">
    <source>
        <dbReference type="Google" id="ProtNLM"/>
    </source>
</evidence>
<feature type="region of interest" description="Disordered" evidence="10">
    <location>
        <begin position="189"/>
        <end position="216"/>
    </location>
</feature>
<name>A0A8E2EME5_9PEZI</name>
<evidence type="ECO:0000256" key="3">
    <source>
        <dbReference type="ARBA" id="ARBA00022448"/>
    </source>
</evidence>
<feature type="topological domain" description="Lumenal" evidence="9">
    <location>
        <begin position="1"/>
        <end position="4"/>
    </location>
</feature>
<evidence type="ECO:0000256" key="9">
    <source>
        <dbReference type="HAMAP-Rule" id="MF_03113"/>
    </source>
</evidence>
<keyword evidence="5 9" id="KW-0256">Endoplasmic reticulum</keyword>
<keyword evidence="4 9" id="KW-0812">Transmembrane</keyword>
<dbReference type="FunFam" id="1.10.287.660:FF:000006">
    <property type="entry name" value="Protein GET1"/>
    <property type="match status" value="1"/>
</dbReference>
<feature type="topological domain" description="Cytoplasmic" evidence="9">
    <location>
        <begin position="173"/>
        <end position="216"/>
    </location>
</feature>
<dbReference type="InterPro" id="IPR027538">
    <property type="entry name" value="Get1_fungi"/>
</dbReference>
<keyword evidence="7" id="KW-0175">Coiled coil</keyword>
<dbReference type="GO" id="GO:0043495">
    <property type="term" value="F:protein-membrane adaptor activity"/>
    <property type="evidence" value="ECO:0007669"/>
    <property type="project" value="TreeGrafter"/>
</dbReference>
<evidence type="ECO:0000256" key="11">
    <source>
        <dbReference type="SAM" id="SignalP"/>
    </source>
</evidence>
<gene>
    <name evidence="9" type="primary">GET1</name>
    <name evidence="12" type="ORF">AOQ84DRAFT_329001</name>
</gene>
<dbReference type="Pfam" id="PF04420">
    <property type="entry name" value="CHD5"/>
    <property type="match status" value="1"/>
</dbReference>
<reference evidence="12 13" key="1">
    <citation type="journal article" date="2016" name="Nat. Commun.">
        <title>Ectomycorrhizal ecology is imprinted in the genome of the dominant symbiotic fungus Cenococcum geophilum.</title>
        <authorList>
            <consortium name="DOE Joint Genome Institute"/>
            <person name="Peter M."/>
            <person name="Kohler A."/>
            <person name="Ohm R.A."/>
            <person name="Kuo A."/>
            <person name="Krutzmann J."/>
            <person name="Morin E."/>
            <person name="Arend M."/>
            <person name="Barry K.W."/>
            <person name="Binder M."/>
            <person name="Choi C."/>
            <person name="Clum A."/>
            <person name="Copeland A."/>
            <person name="Grisel N."/>
            <person name="Haridas S."/>
            <person name="Kipfer T."/>
            <person name="LaButti K."/>
            <person name="Lindquist E."/>
            <person name="Lipzen A."/>
            <person name="Maire R."/>
            <person name="Meier B."/>
            <person name="Mihaltcheva S."/>
            <person name="Molinier V."/>
            <person name="Murat C."/>
            <person name="Poggeler S."/>
            <person name="Quandt C.A."/>
            <person name="Sperisen C."/>
            <person name="Tritt A."/>
            <person name="Tisserant E."/>
            <person name="Crous P.W."/>
            <person name="Henrissat B."/>
            <person name="Nehls U."/>
            <person name="Egli S."/>
            <person name="Spatafora J.W."/>
            <person name="Grigoriev I.V."/>
            <person name="Martin F.M."/>
        </authorList>
    </citation>
    <scope>NUCLEOTIDE SEQUENCE [LARGE SCALE GENOMIC DNA]</scope>
    <source>
        <strain evidence="12 13">CBS 207.34</strain>
    </source>
</reference>
<evidence type="ECO:0000313" key="13">
    <source>
        <dbReference type="Proteomes" id="UP000250140"/>
    </source>
</evidence>
<keyword evidence="8 9" id="KW-0472">Membrane</keyword>
<dbReference type="HAMAP" id="MF_03113">
    <property type="entry name" value="Get1"/>
    <property type="match status" value="1"/>
</dbReference>
<dbReference type="EMBL" id="KV751134">
    <property type="protein sequence ID" value="OCL01422.1"/>
    <property type="molecule type" value="Genomic_DNA"/>
</dbReference>
<evidence type="ECO:0000256" key="4">
    <source>
        <dbReference type="ARBA" id="ARBA00022692"/>
    </source>
</evidence>
<evidence type="ECO:0000256" key="8">
    <source>
        <dbReference type="ARBA" id="ARBA00023136"/>
    </source>
</evidence>
<dbReference type="PANTHER" id="PTHR42650">
    <property type="entry name" value="TAIL-ANCHORED PROTEIN INSERTION RECEPTOR WRB"/>
    <property type="match status" value="1"/>
</dbReference>
<dbReference type="Gene3D" id="1.10.287.660">
    <property type="entry name" value="Helix hairpin bin"/>
    <property type="match status" value="1"/>
</dbReference>
<evidence type="ECO:0000256" key="2">
    <source>
        <dbReference type="ARBA" id="ARBA00010799"/>
    </source>
</evidence>
<evidence type="ECO:0000313" key="12">
    <source>
        <dbReference type="EMBL" id="OCL01422.1"/>
    </source>
</evidence>
<keyword evidence="11" id="KW-0732">Signal</keyword>
<dbReference type="GO" id="GO:0071816">
    <property type="term" value="P:tail-anchored membrane protein insertion into ER membrane"/>
    <property type="evidence" value="ECO:0007669"/>
    <property type="project" value="InterPro"/>
</dbReference>
<dbReference type="InterPro" id="IPR029012">
    <property type="entry name" value="Helix_hairpin_bin_sf"/>
</dbReference>
<dbReference type="GO" id="GO:0043529">
    <property type="term" value="C:GET complex"/>
    <property type="evidence" value="ECO:0007669"/>
    <property type="project" value="InterPro"/>
</dbReference>
<evidence type="ECO:0000256" key="6">
    <source>
        <dbReference type="ARBA" id="ARBA00022989"/>
    </source>
</evidence>
<comment type="subcellular location">
    <subcellularLocation>
        <location evidence="1">Endoplasmic reticulum membrane</location>
        <topology evidence="1">Multi-pass membrane protein</topology>
    </subcellularLocation>
</comment>
<evidence type="ECO:0000256" key="7">
    <source>
        <dbReference type="ARBA" id="ARBA00023054"/>
    </source>
</evidence>
<evidence type="ECO:0000256" key="5">
    <source>
        <dbReference type="ARBA" id="ARBA00022824"/>
    </source>
</evidence>